<organism evidence="1 2">
    <name type="scientific">Peronospora matthiolae</name>
    <dbReference type="NCBI Taxonomy" id="2874970"/>
    <lineage>
        <taxon>Eukaryota</taxon>
        <taxon>Sar</taxon>
        <taxon>Stramenopiles</taxon>
        <taxon>Oomycota</taxon>
        <taxon>Peronosporomycetes</taxon>
        <taxon>Peronosporales</taxon>
        <taxon>Peronosporaceae</taxon>
        <taxon>Peronospora</taxon>
    </lineage>
</organism>
<evidence type="ECO:0000313" key="1">
    <source>
        <dbReference type="EMBL" id="CAK7930434.1"/>
    </source>
</evidence>
<dbReference type="AlphaFoldDB" id="A0AAV1UBI0"/>
<evidence type="ECO:0000313" key="2">
    <source>
        <dbReference type="Proteomes" id="UP001162060"/>
    </source>
</evidence>
<sequence length="188" mass="21651">MEKRFHSLFIAPGATRYAFQHIRYFVAVNGTSNKTRYVQILLLAVSMDAQDELAILRWAVVPNECEETWDWFLTSLRKAHFGVNERGSVLTKHGIVFKRLFWKCVYANKKADFDKFIDQIRQIRPLAADYTTEILHSQWATYALDFHHFEEVTSSLAETAKSFFEADAGITFSSDDVRFVSPPNGDVS</sequence>
<name>A0AAV1UBI0_9STRA</name>
<comment type="caution">
    <text evidence="1">The sequence shown here is derived from an EMBL/GenBank/DDBJ whole genome shotgun (WGS) entry which is preliminary data.</text>
</comment>
<dbReference type="PANTHER" id="PTHR31973">
    <property type="entry name" value="POLYPROTEIN, PUTATIVE-RELATED"/>
    <property type="match status" value="1"/>
</dbReference>
<dbReference type="PANTHER" id="PTHR31973:SF187">
    <property type="entry name" value="MUTATOR TRANSPOSASE MUDRA PROTEIN"/>
    <property type="match status" value="1"/>
</dbReference>
<proteinExistence type="predicted"/>
<gene>
    <name evidence="1" type="ORF">PM001_LOCUS15584</name>
</gene>
<dbReference type="EMBL" id="CAKLBY020000167">
    <property type="protein sequence ID" value="CAK7930434.1"/>
    <property type="molecule type" value="Genomic_DNA"/>
</dbReference>
<reference evidence="1" key="1">
    <citation type="submission" date="2024-01" db="EMBL/GenBank/DDBJ databases">
        <authorList>
            <person name="Webb A."/>
        </authorList>
    </citation>
    <scope>NUCLEOTIDE SEQUENCE</scope>
    <source>
        <strain evidence="1">Pm1</strain>
    </source>
</reference>
<dbReference type="Proteomes" id="UP001162060">
    <property type="component" value="Unassembled WGS sequence"/>
</dbReference>
<evidence type="ECO:0008006" key="3">
    <source>
        <dbReference type="Google" id="ProtNLM"/>
    </source>
</evidence>
<accession>A0AAV1UBI0</accession>
<protein>
    <recommendedName>
        <fullName evidence="3">MULE transposase domain-containing protein</fullName>
    </recommendedName>
</protein>